<evidence type="ECO:0000313" key="1">
    <source>
        <dbReference type="EMBL" id="DAD99479.1"/>
    </source>
</evidence>
<organism evidence="1">
    <name type="scientific">Siphoviridae sp. ctNU74</name>
    <dbReference type="NCBI Taxonomy" id="2825471"/>
    <lineage>
        <taxon>Viruses</taxon>
        <taxon>Duplodnaviria</taxon>
        <taxon>Heunggongvirae</taxon>
        <taxon>Uroviricota</taxon>
        <taxon>Caudoviricetes</taxon>
    </lineage>
</organism>
<accession>A0A8S5NYI9</accession>
<sequence length="34" mass="4139">MLKFLLKSTHTHIHTSLFLCSSFKRELHRRRGEK</sequence>
<protein>
    <submittedName>
        <fullName evidence="1">Uncharacterized protein</fullName>
    </submittedName>
</protein>
<reference evidence="1" key="1">
    <citation type="journal article" date="2021" name="Proc. Natl. Acad. Sci. U.S.A.">
        <title>A Catalog of Tens of Thousands of Viruses from Human Metagenomes Reveals Hidden Associations with Chronic Diseases.</title>
        <authorList>
            <person name="Tisza M.J."/>
            <person name="Buck C.B."/>
        </authorList>
    </citation>
    <scope>NUCLEOTIDE SEQUENCE</scope>
    <source>
        <strain evidence="1">CtNU74</strain>
    </source>
</reference>
<name>A0A8S5NYI9_9CAUD</name>
<dbReference type="EMBL" id="BK015285">
    <property type="protein sequence ID" value="DAD99479.1"/>
    <property type="molecule type" value="Genomic_DNA"/>
</dbReference>
<proteinExistence type="predicted"/>